<feature type="chain" id="PRO_5045180242" evidence="2">
    <location>
        <begin position="25"/>
        <end position="313"/>
    </location>
</feature>
<proteinExistence type="inferred from homology"/>
<accession>A0ABV7TG16</accession>
<protein>
    <submittedName>
        <fullName evidence="3">Tripartite tricarboxylate transporter substrate binding protein</fullName>
    </submittedName>
</protein>
<dbReference type="Gene3D" id="3.40.190.150">
    <property type="entry name" value="Bordetella uptake gene, domain 1"/>
    <property type="match status" value="1"/>
</dbReference>
<dbReference type="RefSeq" id="WP_386735139.1">
    <property type="nucleotide sequence ID" value="NZ_JBHRXI010000010.1"/>
</dbReference>
<feature type="signal peptide" evidence="2">
    <location>
        <begin position="1"/>
        <end position="24"/>
    </location>
</feature>
<keyword evidence="2" id="KW-0732">Signal</keyword>
<dbReference type="InterPro" id="IPR005064">
    <property type="entry name" value="BUG"/>
</dbReference>
<reference evidence="4" key="1">
    <citation type="journal article" date="2019" name="Int. J. Syst. Evol. Microbiol.">
        <title>The Global Catalogue of Microorganisms (GCM) 10K type strain sequencing project: providing services to taxonomists for standard genome sequencing and annotation.</title>
        <authorList>
            <consortium name="The Broad Institute Genomics Platform"/>
            <consortium name="The Broad Institute Genome Sequencing Center for Infectious Disease"/>
            <person name="Wu L."/>
            <person name="Ma J."/>
        </authorList>
    </citation>
    <scope>NUCLEOTIDE SEQUENCE [LARGE SCALE GENOMIC DNA]</scope>
    <source>
        <strain evidence="4">KCTC 42911</strain>
    </source>
</reference>
<dbReference type="InterPro" id="IPR042100">
    <property type="entry name" value="Bug_dom1"/>
</dbReference>
<evidence type="ECO:0000256" key="2">
    <source>
        <dbReference type="SAM" id="SignalP"/>
    </source>
</evidence>
<dbReference type="Proteomes" id="UP001595629">
    <property type="component" value="Unassembled WGS sequence"/>
</dbReference>
<dbReference type="PANTHER" id="PTHR42928">
    <property type="entry name" value="TRICARBOXYLATE-BINDING PROTEIN"/>
    <property type="match status" value="1"/>
</dbReference>
<comment type="similarity">
    <text evidence="1">Belongs to the UPF0065 (bug) family.</text>
</comment>
<dbReference type="SUPFAM" id="SSF53850">
    <property type="entry name" value="Periplasmic binding protein-like II"/>
    <property type="match status" value="1"/>
</dbReference>
<gene>
    <name evidence="3" type="ORF">ACFORG_09275</name>
</gene>
<evidence type="ECO:0000313" key="4">
    <source>
        <dbReference type="Proteomes" id="UP001595629"/>
    </source>
</evidence>
<dbReference type="PANTHER" id="PTHR42928:SF5">
    <property type="entry name" value="BLR1237 PROTEIN"/>
    <property type="match status" value="1"/>
</dbReference>
<comment type="caution">
    <text evidence="3">The sequence shown here is derived from an EMBL/GenBank/DDBJ whole genome shotgun (WGS) entry which is preliminary data.</text>
</comment>
<sequence length="313" mass="33136">MRVFPKLASLAAAAFVLIAGAAQAEWEPDGPLTLQIGFGAGGSTDTIGRIVAKVMKEQTGWNVIAENKPGGGGVAMFTAIANRPADGSIVGLGVNMPLLVNLVNRSDQLQFDLDSFDYLATAARAQLALIARSDAPFDDVAGLVEYARENNAPLAFDAKPQELAMRAVAREAGVEFQFLSTKGGAENAKLILGGQAIAGFEAGEHLERLEAGDIKMIASMNDTRHNYAPDTPTLPEQGYDIYVDPVFFFATTAGTDEEARAALTEALENALASDEVASVVMNSLKSPIVNMGPDGTREMMQNGLENVAQLFKQ</sequence>
<evidence type="ECO:0000313" key="3">
    <source>
        <dbReference type="EMBL" id="MFC3613946.1"/>
    </source>
</evidence>
<dbReference type="EMBL" id="JBHRXI010000010">
    <property type="protein sequence ID" value="MFC3613946.1"/>
    <property type="molecule type" value="Genomic_DNA"/>
</dbReference>
<dbReference type="Gene3D" id="3.40.190.10">
    <property type="entry name" value="Periplasmic binding protein-like II"/>
    <property type="match status" value="1"/>
</dbReference>
<name>A0ABV7TG16_9RHOB</name>
<organism evidence="3 4">
    <name type="scientific">Lutimaribacter marinistellae</name>
    <dbReference type="NCBI Taxonomy" id="1820329"/>
    <lineage>
        <taxon>Bacteria</taxon>
        <taxon>Pseudomonadati</taxon>
        <taxon>Pseudomonadota</taxon>
        <taxon>Alphaproteobacteria</taxon>
        <taxon>Rhodobacterales</taxon>
        <taxon>Roseobacteraceae</taxon>
        <taxon>Lutimaribacter</taxon>
    </lineage>
</organism>
<dbReference type="PIRSF" id="PIRSF017082">
    <property type="entry name" value="YflP"/>
    <property type="match status" value="1"/>
</dbReference>
<evidence type="ECO:0000256" key="1">
    <source>
        <dbReference type="ARBA" id="ARBA00006987"/>
    </source>
</evidence>
<dbReference type="Pfam" id="PF03401">
    <property type="entry name" value="TctC"/>
    <property type="match status" value="1"/>
</dbReference>
<keyword evidence="4" id="KW-1185">Reference proteome</keyword>
<dbReference type="CDD" id="cd07012">
    <property type="entry name" value="PBP2_Bug_TTT"/>
    <property type="match status" value="1"/>
</dbReference>